<keyword evidence="2" id="KW-1185">Reference proteome</keyword>
<evidence type="ECO:0000313" key="2">
    <source>
        <dbReference type="Proteomes" id="UP000464318"/>
    </source>
</evidence>
<protein>
    <submittedName>
        <fullName evidence="1">Uncharacterized protein</fullName>
    </submittedName>
</protein>
<reference evidence="1 2" key="1">
    <citation type="submission" date="2018-04" db="EMBL/GenBank/DDBJ databases">
        <title>Characteristic and Complete Genome Sequencing of A Novel Member of Infective Endocarditis Causative Bacteria: Bergeyella cardium QL-PH.</title>
        <authorList>
            <person name="Pan H."/>
            <person name="Sun E."/>
            <person name="Zhang Y."/>
        </authorList>
    </citation>
    <scope>NUCLEOTIDE SEQUENCE [LARGE SCALE GENOMIC DNA]</scope>
    <source>
        <strain evidence="1 2">HPQL</strain>
    </source>
</reference>
<evidence type="ECO:0000313" key="1">
    <source>
        <dbReference type="EMBL" id="QHN64561.1"/>
    </source>
</evidence>
<dbReference type="KEGG" id="bcad:DBX24_00970"/>
<dbReference type="Pfam" id="PF07332">
    <property type="entry name" value="Phage_holin_3_6"/>
    <property type="match status" value="1"/>
</dbReference>
<dbReference type="AlphaFoldDB" id="A0A6P1QUU3"/>
<name>A0A6P1QUU3_9FLAO</name>
<sequence length="102" mass="11645">MINLLKEYIEKRINLVKLEVTEKAAFISGLVYFLVIALVFLTFFIVFLILGVGLWLGYLLGNYAYGLLLMSAVCLLIFIIVVLMRKGIQRYAANTLIKLLNR</sequence>
<dbReference type="EMBL" id="CP029149">
    <property type="protein sequence ID" value="QHN64561.1"/>
    <property type="molecule type" value="Genomic_DNA"/>
</dbReference>
<dbReference type="Proteomes" id="UP000464318">
    <property type="component" value="Chromosome"/>
</dbReference>
<dbReference type="OrthoDB" id="1274599at2"/>
<dbReference type="InterPro" id="IPR009937">
    <property type="entry name" value="Phage_holin_3_6"/>
</dbReference>
<accession>A0A6P1QUU3</accession>
<gene>
    <name evidence="1" type="ORF">DBX24_00970</name>
</gene>
<dbReference type="RefSeq" id="WP_120488742.1">
    <property type="nucleotide sequence ID" value="NZ_CP029149.1"/>
</dbReference>
<proteinExistence type="predicted"/>
<organism evidence="1 2">
    <name type="scientific">Bergeyella cardium</name>
    <dbReference type="NCBI Taxonomy" id="1585976"/>
    <lineage>
        <taxon>Bacteria</taxon>
        <taxon>Pseudomonadati</taxon>
        <taxon>Bacteroidota</taxon>
        <taxon>Flavobacteriia</taxon>
        <taxon>Flavobacteriales</taxon>
        <taxon>Weeksellaceae</taxon>
        <taxon>Bergeyella</taxon>
    </lineage>
</organism>